<dbReference type="PROSITE" id="PS50887">
    <property type="entry name" value="GGDEF"/>
    <property type="match status" value="1"/>
</dbReference>
<evidence type="ECO:0000256" key="2">
    <source>
        <dbReference type="SAM" id="Phobius"/>
    </source>
</evidence>
<feature type="domain" description="PAC" evidence="3">
    <location>
        <begin position="285"/>
        <end position="336"/>
    </location>
</feature>
<evidence type="ECO:0000313" key="6">
    <source>
        <dbReference type="Proteomes" id="UP000319502"/>
    </source>
</evidence>
<evidence type="ECO:0000256" key="1">
    <source>
        <dbReference type="SAM" id="MobiDB-lite"/>
    </source>
</evidence>
<keyword evidence="6" id="KW-1185">Reference proteome</keyword>
<dbReference type="SUPFAM" id="SSF55785">
    <property type="entry name" value="PYP-like sensor domain (PAS domain)"/>
    <property type="match status" value="2"/>
</dbReference>
<dbReference type="InterPro" id="IPR000014">
    <property type="entry name" value="PAS"/>
</dbReference>
<keyword evidence="2" id="KW-0472">Membrane</keyword>
<dbReference type="FunFam" id="3.30.70.270:FF:000001">
    <property type="entry name" value="Diguanylate cyclase domain protein"/>
    <property type="match status" value="1"/>
</dbReference>
<dbReference type="SUPFAM" id="SSF55073">
    <property type="entry name" value="Nucleotide cyclase"/>
    <property type="match status" value="1"/>
</dbReference>
<organism evidence="5 6">
    <name type="scientific">Denitromonas halophila</name>
    <dbReference type="NCBI Taxonomy" id="1629404"/>
    <lineage>
        <taxon>Bacteria</taxon>
        <taxon>Pseudomonadati</taxon>
        <taxon>Pseudomonadota</taxon>
        <taxon>Betaproteobacteria</taxon>
        <taxon>Rhodocyclales</taxon>
        <taxon>Zoogloeaceae</taxon>
        <taxon>Denitromonas</taxon>
    </lineage>
</organism>
<feature type="transmembrane region" description="Helical" evidence="2">
    <location>
        <begin position="149"/>
        <end position="167"/>
    </location>
</feature>
<reference evidence="5 6" key="1">
    <citation type="submission" date="2019-07" db="EMBL/GenBank/DDBJ databases">
        <title>The pathways for chlorine oxyanion respiration interact through the shared metabolite chlorate.</title>
        <authorList>
            <person name="Barnum T.P."/>
            <person name="Cheng Y."/>
            <person name="Hill K.A."/>
            <person name="Lucas L.N."/>
            <person name="Carlson H.K."/>
            <person name="Coates J.D."/>
        </authorList>
    </citation>
    <scope>NUCLEOTIDE SEQUENCE [LARGE SCALE GENOMIC DNA]</scope>
    <source>
        <strain evidence="5 6">SFB-3</strain>
    </source>
</reference>
<dbReference type="InterPro" id="IPR000700">
    <property type="entry name" value="PAS-assoc_C"/>
</dbReference>
<dbReference type="EMBL" id="VMNK01000016">
    <property type="protein sequence ID" value="TVO52705.1"/>
    <property type="molecule type" value="Genomic_DNA"/>
</dbReference>
<accession>A0A557QII1</accession>
<dbReference type="Gene3D" id="3.30.450.20">
    <property type="entry name" value="PAS domain"/>
    <property type="match status" value="2"/>
</dbReference>
<dbReference type="PANTHER" id="PTHR44757">
    <property type="entry name" value="DIGUANYLATE CYCLASE DGCP"/>
    <property type="match status" value="1"/>
</dbReference>
<dbReference type="NCBIfam" id="TIGR00229">
    <property type="entry name" value="sensory_box"/>
    <property type="match status" value="1"/>
</dbReference>
<keyword evidence="2" id="KW-1133">Transmembrane helix</keyword>
<evidence type="ECO:0000313" key="5">
    <source>
        <dbReference type="EMBL" id="TVO52705.1"/>
    </source>
</evidence>
<proteinExistence type="predicted"/>
<feature type="transmembrane region" description="Helical" evidence="2">
    <location>
        <begin position="99"/>
        <end position="117"/>
    </location>
</feature>
<dbReference type="Proteomes" id="UP000319502">
    <property type="component" value="Unassembled WGS sequence"/>
</dbReference>
<dbReference type="InterPro" id="IPR043128">
    <property type="entry name" value="Rev_trsase/Diguanyl_cyclase"/>
</dbReference>
<dbReference type="OrthoDB" id="9813903at2"/>
<dbReference type="PROSITE" id="PS50113">
    <property type="entry name" value="PAC"/>
    <property type="match status" value="1"/>
</dbReference>
<dbReference type="Pfam" id="PF00990">
    <property type="entry name" value="GGDEF"/>
    <property type="match status" value="1"/>
</dbReference>
<feature type="transmembrane region" description="Helical" evidence="2">
    <location>
        <begin position="59"/>
        <end position="79"/>
    </location>
</feature>
<dbReference type="InterPro" id="IPR001610">
    <property type="entry name" value="PAC"/>
</dbReference>
<dbReference type="RefSeq" id="WP_144310790.1">
    <property type="nucleotide sequence ID" value="NZ_VMNK01000016.1"/>
</dbReference>
<feature type="transmembrane region" description="Helical" evidence="2">
    <location>
        <begin position="123"/>
        <end position="142"/>
    </location>
</feature>
<dbReference type="GO" id="GO:0003824">
    <property type="term" value="F:catalytic activity"/>
    <property type="evidence" value="ECO:0007669"/>
    <property type="project" value="UniProtKB-ARBA"/>
</dbReference>
<dbReference type="SMART" id="SM00086">
    <property type="entry name" value="PAC"/>
    <property type="match status" value="2"/>
</dbReference>
<dbReference type="InterPro" id="IPR035965">
    <property type="entry name" value="PAS-like_dom_sf"/>
</dbReference>
<dbReference type="CDD" id="cd01949">
    <property type="entry name" value="GGDEF"/>
    <property type="match status" value="1"/>
</dbReference>
<dbReference type="Pfam" id="PF08448">
    <property type="entry name" value="PAS_4"/>
    <property type="match status" value="1"/>
</dbReference>
<dbReference type="PANTHER" id="PTHR44757:SF2">
    <property type="entry name" value="BIOFILM ARCHITECTURE MAINTENANCE PROTEIN MBAA"/>
    <property type="match status" value="1"/>
</dbReference>
<dbReference type="InterPro" id="IPR029787">
    <property type="entry name" value="Nucleotide_cyclase"/>
</dbReference>
<evidence type="ECO:0000259" key="3">
    <source>
        <dbReference type="PROSITE" id="PS50113"/>
    </source>
</evidence>
<dbReference type="Gene3D" id="3.30.70.270">
    <property type="match status" value="1"/>
</dbReference>
<feature type="transmembrane region" description="Helical" evidence="2">
    <location>
        <begin position="30"/>
        <end position="53"/>
    </location>
</feature>
<dbReference type="SMART" id="SM00267">
    <property type="entry name" value="GGDEF"/>
    <property type="match status" value="1"/>
</dbReference>
<comment type="caution">
    <text evidence="5">The sequence shown here is derived from an EMBL/GenBank/DDBJ whole genome shotgun (WGS) entry which is preliminary data.</text>
</comment>
<sequence>MEASLRQHRQKRARAQDLARRAHAESLRLLAVNVRAGILALLAGTFGTLIWLWPATDPLLLLAWGAAMVIGIFTSARLVRASATWPQLGESLRRLEWCFAANAFFVGALWGALPLLGNDTPNSGAQTLVIMLLGIVALGGTGICAPSRLVFFAFIIPGVGPLIATLAADPPMALPQAAIATGVFAAMLGALHELFHLTLTSTVAQRLSSDTLAEEQRVILDSASEAILFTRGERLIKCNRRFANMVGESEDRLSGRPLWQWLADPAEWHRNADRARNALASGLTFRTKIRLRRSSGELLWVEFTAEAVDAEHLDKGVVWLGQDLTSRLRSEATLHESEARYRQLITLTSDWYWEWDDKLRFTHVSGPGLERAQLGPAAYGRTLGALHHISGVSAERWSALQQQIERHEPFRDFIWHGSQDAQDVRWFSMSGNPTFDTQGNFAGYHGIGSEVTEQMRGSEQFRQLAYHDTLTGLPNRRLLDDRLHLAIAQASRRDQRLAVMVIDLDNFKIINDTAGHAIGDVVLVAVARRLQGAIRASDTVARLGGDEFVAILPDIEDIAAARMVAEKITEALAQPIAAGDRQYLLGGSVGVAISPDDGTNSRTLLARADGAMYEAKRQGGSRHVIHNAAAPTQHTGASTRPVARPARTAN</sequence>
<dbReference type="InterPro" id="IPR000160">
    <property type="entry name" value="GGDEF_dom"/>
</dbReference>
<feature type="region of interest" description="Disordered" evidence="1">
    <location>
        <begin position="627"/>
        <end position="650"/>
    </location>
</feature>
<name>A0A557QII1_9RHOO</name>
<dbReference type="InterPro" id="IPR013656">
    <property type="entry name" value="PAS_4"/>
</dbReference>
<keyword evidence="2" id="KW-0812">Transmembrane</keyword>
<dbReference type="NCBIfam" id="TIGR00254">
    <property type="entry name" value="GGDEF"/>
    <property type="match status" value="1"/>
</dbReference>
<evidence type="ECO:0000259" key="4">
    <source>
        <dbReference type="PROSITE" id="PS50887"/>
    </source>
</evidence>
<gene>
    <name evidence="5" type="ORF">FHP91_17380</name>
</gene>
<dbReference type="AlphaFoldDB" id="A0A557QII1"/>
<protein>
    <submittedName>
        <fullName evidence="5">Sensor domain-containing diguanylate cyclase</fullName>
    </submittedName>
</protein>
<dbReference type="InterPro" id="IPR052155">
    <property type="entry name" value="Biofilm_reg_signaling"/>
</dbReference>
<dbReference type="SMART" id="SM00091">
    <property type="entry name" value="PAS"/>
    <property type="match status" value="2"/>
</dbReference>
<dbReference type="CDD" id="cd00130">
    <property type="entry name" value="PAS"/>
    <property type="match status" value="1"/>
</dbReference>
<feature type="domain" description="GGDEF" evidence="4">
    <location>
        <begin position="495"/>
        <end position="628"/>
    </location>
</feature>